<dbReference type="GeneID" id="81356697"/>
<dbReference type="PANTHER" id="PTHR37017">
    <property type="entry name" value="AB HYDROLASE-1 DOMAIN-CONTAINING PROTEIN-RELATED"/>
    <property type="match status" value="1"/>
</dbReference>
<dbReference type="OrthoDB" id="408373at2759"/>
<dbReference type="EMBL" id="JAPQKI010000005">
    <property type="protein sequence ID" value="KAJ5098223.1"/>
    <property type="molecule type" value="Genomic_DNA"/>
</dbReference>
<dbReference type="GO" id="GO:0017000">
    <property type="term" value="P:antibiotic biosynthetic process"/>
    <property type="evidence" value="ECO:0007669"/>
    <property type="project" value="UniProtKB-ARBA"/>
</dbReference>
<dbReference type="SUPFAM" id="SSF53474">
    <property type="entry name" value="alpha/beta-Hydrolases"/>
    <property type="match status" value="1"/>
</dbReference>
<evidence type="ECO:0000313" key="2">
    <source>
        <dbReference type="EMBL" id="KAJ5098223.1"/>
    </source>
</evidence>
<evidence type="ECO:0000259" key="1">
    <source>
        <dbReference type="Pfam" id="PF12697"/>
    </source>
</evidence>
<feature type="domain" description="AB hydrolase-1" evidence="1">
    <location>
        <begin position="9"/>
        <end position="243"/>
    </location>
</feature>
<gene>
    <name evidence="2" type="ORF">N7532_005224</name>
</gene>
<dbReference type="Pfam" id="PF12697">
    <property type="entry name" value="Abhydrolase_6"/>
    <property type="match status" value="1"/>
</dbReference>
<organism evidence="2 3">
    <name type="scientific">Penicillium argentinense</name>
    <dbReference type="NCBI Taxonomy" id="1131581"/>
    <lineage>
        <taxon>Eukaryota</taxon>
        <taxon>Fungi</taxon>
        <taxon>Dikarya</taxon>
        <taxon>Ascomycota</taxon>
        <taxon>Pezizomycotina</taxon>
        <taxon>Eurotiomycetes</taxon>
        <taxon>Eurotiomycetidae</taxon>
        <taxon>Eurotiales</taxon>
        <taxon>Aspergillaceae</taxon>
        <taxon>Penicillium</taxon>
    </lineage>
</organism>
<reference evidence="2" key="2">
    <citation type="journal article" date="2023" name="IMA Fungus">
        <title>Comparative genomic study of the Penicillium genus elucidates a diverse pangenome and 15 lateral gene transfer events.</title>
        <authorList>
            <person name="Petersen C."/>
            <person name="Sorensen T."/>
            <person name="Nielsen M.R."/>
            <person name="Sondergaard T.E."/>
            <person name="Sorensen J.L."/>
            <person name="Fitzpatrick D.A."/>
            <person name="Frisvad J.C."/>
            <person name="Nielsen K.L."/>
        </authorList>
    </citation>
    <scope>NUCLEOTIDE SEQUENCE</scope>
    <source>
        <strain evidence="2">IBT 30761</strain>
    </source>
</reference>
<dbReference type="PANTHER" id="PTHR37017:SF11">
    <property type="entry name" value="ESTERASE_LIPASE_THIOESTERASE DOMAIN-CONTAINING PROTEIN"/>
    <property type="match status" value="1"/>
</dbReference>
<dbReference type="InterPro" id="IPR052897">
    <property type="entry name" value="Sec-Metab_Biosynth_Hydrolase"/>
</dbReference>
<keyword evidence="3" id="KW-1185">Reference proteome</keyword>
<dbReference type="AlphaFoldDB" id="A0A9W9FDH3"/>
<proteinExistence type="predicted"/>
<dbReference type="RefSeq" id="XP_056473877.1">
    <property type="nucleotide sequence ID" value="XM_056617718.1"/>
</dbReference>
<dbReference type="GO" id="GO:0072330">
    <property type="term" value="P:monocarboxylic acid biosynthetic process"/>
    <property type="evidence" value="ECO:0007669"/>
    <property type="project" value="UniProtKB-ARBA"/>
</dbReference>
<dbReference type="InterPro" id="IPR029058">
    <property type="entry name" value="AB_hydrolase_fold"/>
</dbReference>
<dbReference type="Proteomes" id="UP001149074">
    <property type="component" value="Unassembled WGS sequence"/>
</dbReference>
<name>A0A9W9FDH3_9EURO</name>
<reference evidence="2" key="1">
    <citation type="submission" date="2022-11" db="EMBL/GenBank/DDBJ databases">
        <authorList>
            <person name="Petersen C."/>
        </authorList>
    </citation>
    <scope>NUCLEOTIDE SEQUENCE</scope>
    <source>
        <strain evidence="2">IBT 30761</strain>
    </source>
</reference>
<dbReference type="InterPro" id="IPR000073">
    <property type="entry name" value="AB_hydrolase_1"/>
</dbReference>
<dbReference type="Gene3D" id="3.40.50.1820">
    <property type="entry name" value="alpha/beta hydrolase"/>
    <property type="match status" value="1"/>
</dbReference>
<comment type="caution">
    <text evidence="2">The sequence shown here is derived from an EMBL/GenBank/DDBJ whole genome shotgun (WGS) entry which is preliminary data.</text>
</comment>
<evidence type="ECO:0000313" key="3">
    <source>
        <dbReference type="Proteomes" id="UP001149074"/>
    </source>
</evidence>
<accession>A0A9W9FDH3</accession>
<protein>
    <recommendedName>
        <fullName evidence="1">AB hydrolase-1 domain-containing protein</fullName>
    </recommendedName>
</protein>
<sequence>MTMSSTPTLIFVHGAWHSPAYWMDVTSRCQQQGYRCLVPQLEFCGTEKPVQSLAGSIRQVQDLIEAETKQKRNVILINHSFGGAVGCSSVKGFSDKDTSRLGPGSGRVIGIVQVCAFTPPSGKSLYNMIDIDNAFHHSGPDGWEVIDSGDPINLFYNDIPSEDAKIRTSRLLKQSTATLKDEENIHAGWAEVPVWYLLCTRDQAIPIQIQEMMVSAAQNAGASFTTRSLDSGHSPFLSKPAETTGFILEAVQAFTTPCSVS</sequence>